<dbReference type="Pfam" id="PF00043">
    <property type="entry name" value="GST_C"/>
    <property type="match status" value="1"/>
</dbReference>
<gene>
    <name evidence="3" type="ORF">DFR42_110167</name>
</gene>
<dbReference type="InterPro" id="IPR004045">
    <property type="entry name" value="Glutathione_S-Trfase_N"/>
</dbReference>
<dbReference type="SUPFAM" id="SSF47616">
    <property type="entry name" value="GST C-terminal domain-like"/>
    <property type="match status" value="1"/>
</dbReference>
<dbReference type="OrthoDB" id="3828095at2"/>
<dbReference type="InterPro" id="IPR040079">
    <property type="entry name" value="Glutathione_S-Trfase"/>
</dbReference>
<keyword evidence="4" id="KW-1185">Reference proteome</keyword>
<dbReference type="Proteomes" id="UP000247792">
    <property type="component" value="Unassembled WGS sequence"/>
</dbReference>
<name>A0A318IZI3_9BURK</name>
<dbReference type="SFLD" id="SFLDG01150">
    <property type="entry name" value="Main.1:_Beta-like"/>
    <property type="match status" value="1"/>
</dbReference>
<sequence>MNNTDNITLFYSPQTRATGALIMLEELGAPYQLHVLNMKAGEQRQSEYLSINPMGKVPAILHRGELITEQVAVFLYLADLFPQAGLTPALDSQLRGPYLRWMAYYAACYEPALVDKFAQHPPAMPSMCPYGDFDTMLGIIKAQLEKGPYLLGEQFTAADVLWGNALRWGTMFKLVPESPVVMNYIEGVCSRPAFVKVGAIDAAWAAEHERIVSESGPEDKAA</sequence>
<dbReference type="PANTHER" id="PTHR44051:SF21">
    <property type="entry name" value="GLUTATHIONE S-TRANSFERASE FAMILY PROTEIN"/>
    <property type="match status" value="1"/>
</dbReference>
<protein>
    <submittedName>
        <fullName evidence="3">Glutathione S-transferase</fullName>
    </submittedName>
</protein>
<dbReference type="InterPro" id="IPR004046">
    <property type="entry name" value="GST_C"/>
</dbReference>
<dbReference type="CDD" id="cd03046">
    <property type="entry name" value="GST_N_GTT1_like"/>
    <property type="match status" value="1"/>
</dbReference>
<evidence type="ECO:0000256" key="1">
    <source>
        <dbReference type="RuleBase" id="RU003494"/>
    </source>
</evidence>
<evidence type="ECO:0000259" key="2">
    <source>
        <dbReference type="PROSITE" id="PS50404"/>
    </source>
</evidence>
<organism evidence="3 4">
    <name type="scientific">Undibacterium pigrum</name>
    <dbReference type="NCBI Taxonomy" id="401470"/>
    <lineage>
        <taxon>Bacteria</taxon>
        <taxon>Pseudomonadati</taxon>
        <taxon>Pseudomonadota</taxon>
        <taxon>Betaproteobacteria</taxon>
        <taxon>Burkholderiales</taxon>
        <taxon>Oxalobacteraceae</taxon>
        <taxon>Undibacterium</taxon>
    </lineage>
</organism>
<proteinExistence type="inferred from homology"/>
<dbReference type="GO" id="GO:0016740">
    <property type="term" value="F:transferase activity"/>
    <property type="evidence" value="ECO:0007669"/>
    <property type="project" value="UniProtKB-KW"/>
</dbReference>
<reference evidence="3 4" key="1">
    <citation type="submission" date="2018-05" db="EMBL/GenBank/DDBJ databases">
        <title>Genomic Encyclopedia of Type Strains, Phase IV (KMG-IV): sequencing the most valuable type-strain genomes for metagenomic binning, comparative biology and taxonomic classification.</title>
        <authorList>
            <person name="Goeker M."/>
        </authorList>
    </citation>
    <scope>NUCLEOTIDE SEQUENCE [LARGE SCALE GENOMIC DNA]</scope>
    <source>
        <strain evidence="3 4">DSM 19792</strain>
    </source>
</reference>
<dbReference type="InterPro" id="IPR036249">
    <property type="entry name" value="Thioredoxin-like_sf"/>
</dbReference>
<dbReference type="SFLD" id="SFLDG00358">
    <property type="entry name" value="Main_(cytGST)"/>
    <property type="match status" value="1"/>
</dbReference>
<dbReference type="RefSeq" id="WP_110257486.1">
    <property type="nucleotide sequence ID" value="NZ_QJKB01000010.1"/>
</dbReference>
<dbReference type="Pfam" id="PF02798">
    <property type="entry name" value="GST_N"/>
    <property type="match status" value="1"/>
</dbReference>
<dbReference type="PROSITE" id="PS50404">
    <property type="entry name" value="GST_NTER"/>
    <property type="match status" value="1"/>
</dbReference>
<evidence type="ECO:0000313" key="3">
    <source>
        <dbReference type="EMBL" id="PXX39801.1"/>
    </source>
</evidence>
<dbReference type="EMBL" id="QJKB01000010">
    <property type="protein sequence ID" value="PXX39801.1"/>
    <property type="molecule type" value="Genomic_DNA"/>
</dbReference>
<evidence type="ECO:0000313" key="4">
    <source>
        <dbReference type="Proteomes" id="UP000247792"/>
    </source>
</evidence>
<feature type="domain" description="GST N-terminal" evidence="2">
    <location>
        <begin position="4"/>
        <end position="85"/>
    </location>
</feature>
<dbReference type="InterPro" id="IPR036282">
    <property type="entry name" value="Glutathione-S-Trfase_C_sf"/>
</dbReference>
<dbReference type="Gene3D" id="1.20.1050.10">
    <property type="match status" value="1"/>
</dbReference>
<comment type="similarity">
    <text evidence="1">Belongs to the GST superfamily.</text>
</comment>
<dbReference type="AlphaFoldDB" id="A0A318IZI3"/>
<dbReference type="PANTHER" id="PTHR44051">
    <property type="entry name" value="GLUTATHIONE S-TRANSFERASE-RELATED"/>
    <property type="match status" value="1"/>
</dbReference>
<dbReference type="Gene3D" id="3.40.30.10">
    <property type="entry name" value="Glutaredoxin"/>
    <property type="match status" value="1"/>
</dbReference>
<accession>A0A318IZI3</accession>
<dbReference type="CDD" id="cd03207">
    <property type="entry name" value="GST_C_8"/>
    <property type="match status" value="1"/>
</dbReference>
<comment type="caution">
    <text evidence="3">The sequence shown here is derived from an EMBL/GenBank/DDBJ whole genome shotgun (WGS) entry which is preliminary data.</text>
</comment>
<dbReference type="SUPFAM" id="SSF52833">
    <property type="entry name" value="Thioredoxin-like"/>
    <property type="match status" value="1"/>
</dbReference>
<dbReference type="SFLD" id="SFLDS00019">
    <property type="entry name" value="Glutathione_Transferase_(cytos"/>
    <property type="match status" value="1"/>
</dbReference>
<keyword evidence="3" id="KW-0808">Transferase</keyword>